<sequence length="229" mass="25718">MKKRNALAGRTAAVSLVLAAGVAAYAQTSKERKMPASAAQIAKTSPPFNSLTPEGYKQVSTRDVTVDGERATLTRFERQDGRNAGLGGEHYSRVVNEAGLLKGFANMDLAYESDNLPSRERTREIAMGFLKEFAPDLLPRMEISWIEPHDEPVRVTRDGRPQVITVTGMKVKMRNTGDGRWFWVIVGANERVMVFERDIVWINMPGHRQTEKWLHDTWLAARDSKNPAH</sequence>
<protein>
    <recommendedName>
        <fullName evidence="5">Lipoprotein</fullName>
    </recommendedName>
</protein>
<keyword evidence="4" id="KW-1185">Reference proteome</keyword>
<keyword evidence="2" id="KW-0732">Signal</keyword>
<evidence type="ECO:0000256" key="1">
    <source>
        <dbReference type="SAM" id="MobiDB-lite"/>
    </source>
</evidence>
<evidence type="ECO:0008006" key="5">
    <source>
        <dbReference type="Google" id="ProtNLM"/>
    </source>
</evidence>
<reference evidence="3 4" key="1">
    <citation type="submission" date="2021-02" db="EMBL/GenBank/DDBJ databases">
        <title>De Novo genome assembly of isolated myxobacteria.</title>
        <authorList>
            <person name="Stevens D.C."/>
        </authorList>
    </citation>
    <scope>NUCLEOTIDE SEQUENCE [LARGE SCALE GENOMIC DNA]</scope>
    <source>
        <strain evidence="4">SCPEA02</strain>
    </source>
</reference>
<feature type="compositionally biased region" description="Polar residues" evidence="1">
    <location>
        <begin position="42"/>
        <end position="57"/>
    </location>
</feature>
<evidence type="ECO:0000313" key="3">
    <source>
        <dbReference type="EMBL" id="QSQ24330.1"/>
    </source>
</evidence>
<feature type="region of interest" description="Disordered" evidence="1">
    <location>
        <begin position="36"/>
        <end position="57"/>
    </location>
</feature>
<proteinExistence type="predicted"/>
<dbReference type="Proteomes" id="UP000662747">
    <property type="component" value="Chromosome"/>
</dbReference>
<feature type="signal peptide" evidence="2">
    <location>
        <begin position="1"/>
        <end position="26"/>
    </location>
</feature>
<organism evidence="3 4">
    <name type="scientific">Pyxidicoccus parkwayensis</name>
    <dbReference type="NCBI Taxonomy" id="2813578"/>
    <lineage>
        <taxon>Bacteria</taxon>
        <taxon>Pseudomonadati</taxon>
        <taxon>Myxococcota</taxon>
        <taxon>Myxococcia</taxon>
        <taxon>Myxococcales</taxon>
        <taxon>Cystobacterineae</taxon>
        <taxon>Myxococcaceae</taxon>
        <taxon>Pyxidicoccus</taxon>
    </lineage>
</organism>
<accession>A0ABX7NZH0</accession>
<evidence type="ECO:0000256" key="2">
    <source>
        <dbReference type="SAM" id="SignalP"/>
    </source>
</evidence>
<dbReference type="EMBL" id="CP071090">
    <property type="protein sequence ID" value="QSQ24330.1"/>
    <property type="molecule type" value="Genomic_DNA"/>
</dbReference>
<gene>
    <name evidence="3" type="ORF">JY651_05025</name>
</gene>
<feature type="chain" id="PRO_5046484325" description="Lipoprotein" evidence="2">
    <location>
        <begin position="27"/>
        <end position="229"/>
    </location>
</feature>
<name>A0ABX7NZH0_9BACT</name>
<evidence type="ECO:0000313" key="4">
    <source>
        <dbReference type="Proteomes" id="UP000662747"/>
    </source>
</evidence>
<dbReference type="RefSeq" id="WP_206725896.1">
    <property type="nucleotide sequence ID" value="NZ_CP071090.1"/>
</dbReference>